<reference evidence="1" key="2">
    <citation type="journal article" date="2015" name="Fish Shellfish Immunol.">
        <title>Early steps in the European eel (Anguilla anguilla)-Vibrio vulnificus interaction in the gills: Role of the RtxA13 toxin.</title>
        <authorList>
            <person name="Callol A."/>
            <person name="Pajuelo D."/>
            <person name="Ebbesson L."/>
            <person name="Teles M."/>
            <person name="MacKenzie S."/>
            <person name="Amaro C."/>
        </authorList>
    </citation>
    <scope>NUCLEOTIDE SEQUENCE</scope>
</reference>
<dbReference type="AlphaFoldDB" id="A0A0E9RVM4"/>
<proteinExistence type="predicted"/>
<sequence>MTAQSEQLTNHLWVQASSCCRGWRGPQITAGSLSGTGQLQQD</sequence>
<organism evidence="1">
    <name type="scientific">Anguilla anguilla</name>
    <name type="common">European freshwater eel</name>
    <name type="synonym">Muraena anguilla</name>
    <dbReference type="NCBI Taxonomy" id="7936"/>
    <lineage>
        <taxon>Eukaryota</taxon>
        <taxon>Metazoa</taxon>
        <taxon>Chordata</taxon>
        <taxon>Craniata</taxon>
        <taxon>Vertebrata</taxon>
        <taxon>Euteleostomi</taxon>
        <taxon>Actinopterygii</taxon>
        <taxon>Neopterygii</taxon>
        <taxon>Teleostei</taxon>
        <taxon>Anguilliformes</taxon>
        <taxon>Anguillidae</taxon>
        <taxon>Anguilla</taxon>
    </lineage>
</organism>
<evidence type="ECO:0000313" key="1">
    <source>
        <dbReference type="EMBL" id="JAH32293.1"/>
    </source>
</evidence>
<protein>
    <submittedName>
        <fullName evidence="1">Uncharacterized protein</fullName>
    </submittedName>
</protein>
<name>A0A0E9RVM4_ANGAN</name>
<reference evidence="1" key="1">
    <citation type="submission" date="2014-11" db="EMBL/GenBank/DDBJ databases">
        <authorList>
            <person name="Amaro Gonzalez C."/>
        </authorList>
    </citation>
    <scope>NUCLEOTIDE SEQUENCE</scope>
</reference>
<accession>A0A0E9RVM4</accession>
<dbReference type="EMBL" id="GBXM01076284">
    <property type="protein sequence ID" value="JAH32293.1"/>
    <property type="molecule type" value="Transcribed_RNA"/>
</dbReference>